<evidence type="ECO:0000313" key="2">
    <source>
        <dbReference type="Proteomes" id="UP001153332"/>
    </source>
</evidence>
<reference evidence="1" key="1">
    <citation type="submission" date="2022-12" db="EMBL/GenBank/DDBJ databases">
        <title>Genome Sequence of Lasiodiplodia mahajangana.</title>
        <authorList>
            <person name="Buettner E."/>
        </authorList>
    </citation>
    <scope>NUCLEOTIDE SEQUENCE</scope>
    <source>
        <strain evidence="1">VT137</strain>
    </source>
</reference>
<organism evidence="1 2">
    <name type="scientific">Lasiodiplodia mahajangana</name>
    <dbReference type="NCBI Taxonomy" id="1108764"/>
    <lineage>
        <taxon>Eukaryota</taxon>
        <taxon>Fungi</taxon>
        <taxon>Dikarya</taxon>
        <taxon>Ascomycota</taxon>
        <taxon>Pezizomycotina</taxon>
        <taxon>Dothideomycetes</taxon>
        <taxon>Dothideomycetes incertae sedis</taxon>
        <taxon>Botryosphaeriales</taxon>
        <taxon>Botryosphaeriaceae</taxon>
        <taxon>Lasiodiplodia</taxon>
    </lineage>
</organism>
<gene>
    <name evidence="1" type="ORF">O1611_g7531</name>
</gene>
<comment type="caution">
    <text evidence="1">The sequence shown here is derived from an EMBL/GenBank/DDBJ whole genome shotgun (WGS) entry which is preliminary data.</text>
</comment>
<evidence type="ECO:0000313" key="1">
    <source>
        <dbReference type="EMBL" id="KAJ8126107.1"/>
    </source>
</evidence>
<accession>A0ACC2JFD8</accession>
<keyword evidence="2" id="KW-1185">Reference proteome</keyword>
<protein>
    <submittedName>
        <fullName evidence="1">Uncharacterized protein</fullName>
    </submittedName>
</protein>
<dbReference type="Proteomes" id="UP001153332">
    <property type="component" value="Unassembled WGS sequence"/>
</dbReference>
<sequence>MVSRKRCIAAADERREESSEFWRRVSSDTPVLTVAGDRAFGFMQSSIIGFFEEDLMAWAYKPLSQDCHTRVLELYPAIDTSAPLCGEFRDVNLNIDPFYDAISYTWGEPNFTERIIIDEDFFLCITPNMYDALMRFRHPTEIRSIWADSICINQKDDEEKAKQIPLMTEIYRCASSVLVWMGKHQKEEARLRKIAILSQKKKSIETAKSDMAEIISALTELVSLRWFSRRWVIQEVVLNPNVTFYGGMASVLWLRIAQLLNLVPQKYSSSAISHLRTMKTMWDVHTGMSSPAHDKSPRPALGILDLMFTFSDTECADGRDRIYALAGLASDVNFGNNETKQKGNKIVLRVDYTKSVESLYRDFAVAIKQTGNHDNIRRLLLAATERSNGCGMNESYSWVPDWRLPILRSRLPEDDFPELLFWGNCLPTDIMVWNQRAWHGEVQSVLTPFPTNASRPVQLNWVHDVFTSIKYQIEHLNKGWRYNGLNKNWVGQGLDPPDEECEMSVVETWVLWYILTSLLKAEGYRDARISTRSQENYVKEIDASNFRCTMANRRLFAALAPPMLIHNRYLRWLWIGIGPSHMSAGDIFYTPLSLELSLYQDCSSILILRQTKELEVDASRPSNSCNPWTYRQRSSLIGFGFMLTPNLELEPEKLFECRLILV</sequence>
<name>A0ACC2JFD8_9PEZI</name>
<dbReference type="EMBL" id="JAPUUL010002018">
    <property type="protein sequence ID" value="KAJ8126107.1"/>
    <property type="molecule type" value="Genomic_DNA"/>
</dbReference>
<proteinExistence type="predicted"/>